<dbReference type="Gene3D" id="3.90.740.10">
    <property type="entry name" value="Valyl/Leucyl/Isoleucyl-tRNA synthetase, editing domain"/>
    <property type="match status" value="1"/>
</dbReference>
<dbReference type="InterPro" id="IPR009080">
    <property type="entry name" value="tRNAsynth_Ia_anticodon-bd"/>
</dbReference>
<evidence type="ECO:0000256" key="9">
    <source>
        <dbReference type="ARBA" id="ARBA00025217"/>
    </source>
</evidence>
<evidence type="ECO:0000259" key="12">
    <source>
        <dbReference type="Pfam" id="PF00133"/>
    </source>
</evidence>
<organism evidence="14 15">
    <name type="scientific">Candidatus Fimihabitans intestinipullorum</name>
    <dbReference type="NCBI Taxonomy" id="2840820"/>
    <lineage>
        <taxon>Bacteria</taxon>
        <taxon>Bacillati</taxon>
        <taxon>Mycoplasmatota</taxon>
        <taxon>Mycoplasmatota incertae sedis</taxon>
        <taxon>Candidatus Fimihabitans</taxon>
    </lineage>
</organism>
<reference evidence="14" key="1">
    <citation type="submission" date="2020-10" db="EMBL/GenBank/DDBJ databases">
        <authorList>
            <person name="Gilroy R."/>
        </authorList>
    </citation>
    <scope>NUCLEOTIDE SEQUENCE</scope>
    <source>
        <strain evidence="14">CHK197-8231</strain>
    </source>
</reference>
<comment type="similarity">
    <text evidence="11">Belongs to the class-I aminoacyl-tRNA synthetase family. IleS type 2 subfamily.</text>
</comment>
<keyword evidence="7 11" id="KW-0648">Protein biosynthesis</keyword>
<evidence type="ECO:0000256" key="5">
    <source>
        <dbReference type="ARBA" id="ARBA00022833"/>
    </source>
</evidence>
<comment type="caution">
    <text evidence="14">The sequence shown here is derived from an EMBL/GenBank/DDBJ whole genome shotgun (WGS) entry which is preliminary data.</text>
</comment>
<evidence type="ECO:0000256" key="3">
    <source>
        <dbReference type="ARBA" id="ARBA00022723"/>
    </source>
</evidence>
<evidence type="ECO:0000259" key="13">
    <source>
        <dbReference type="Pfam" id="PF08264"/>
    </source>
</evidence>
<reference evidence="14" key="2">
    <citation type="journal article" date="2021" name="PeerJ">
        <title>Extensive microbial diversity within the chicken gut microbiome revealed by metagenomics and culture.</title>
        <authorList>
            <person name="Gilroy R."/>
            <person name="Ravi A."/>
            <person name="Getino M."/>
            <person name="Pursley I."/>
            <person name="Horton D.L."/>
            <person name="Alikhan N.F."/>
            <person name="Baker D."/>
            <person name="Gharbi K."/>
            <person name="Hall N."/>
            <person name="Watson M."/>
            <person name="Adriaenssens E.M."/>
            <person name="Foster-Nyarko E."/>
            <person name="Jarju S."/>
            <person name="Secka A."/>
            <person name="Antonio M."/>
            <person name="Oren A."/>
            <person name="Chaudhuri R.R."/>
            <person name="La Ragione R."/>
            <person name="Hildebrand F."/>
            <person name="Pallen M.J."/>
        </authorList>
    </citation>
    <scope>NUCLEOTIDE SEQUENCE</scope>
    <source>
        <strain evidence="14">CHK197-8231</strain>
    </source>
</reference>
<feature type="short sequence motif" description="'KMSKS' region" evidence="11">
    <location>
        <begin position="592"/>
        <end position="596"/>
    </location>
</feature>
<keyword evidence="5 11" id="KW-0862">Zinc</keyword>
<comment type="function">
    <text evidence="9 11">Catalyzes the attachment of isoleucine to tRNA(Ile). As IleRS can inadvertently accommodate and process structurally similar amino acids such as valine, to avoid such errors it has two additional distinct tRNA(Ile)-dependent editing activities. One activity is designated as 'pretransfer' editing and involves the hydrolysis of activated Val-AMP. The other activity is designated 'posttransfer' editing and involves deacylation of mischarged Val-tRNA(Ile).</text>
</comment>
<feature type="domain" description="Aminoacyl-tRNA synthetase class Ia" evidence="12">
    <location>
        <begin position="18"/>
        <end position="624"/>
    </location>
</feature>
<comment type="catalytic activity">
    <reaction evidence="10 11">
        <text>tRNA(Ile) + L-isoleucine + ATP = L-isoleucyl-tRNA(Ile) + AMP + diphosphate</text>
        <dbReference type="Rhea" id="RHEA:11060"/>
        <dbReference type="Rhea" id="RHEA-COMP:9666"/>
        <dbReference type="Rhea" id="RHEA-COMP:9695"/>
        <dbReference type="ChEBI" id="CHEBI:30616"/>
        <dbReference type="ChEBI" id="CHEBI:33019"/>
        <dbReference type="ChEBI" id="CHEBI:58045"/>
        <dbReference type="ChEBI" id="CHEBI:78442"/>
        <dbReference type="ChEBI" id="CHEBI:78528"/>
        <dbReference type="ChEBI" id="CHEBI:456215"/>
        <dbReference type="EC" id="6.1.1.5"/>
    </reaction>
</comment>
<keyword evidence="6 11" id="KW-0067">ATP-binding</keyword>
<comment type="domain">
    <text evidence="11">IleRS has two distinct active sites: one for aminoacylation and one for editing. The misactivated valine is translocated from the active site to the editing site, which sterically excludes the correctly activated isoleucine. The single editing site contains two valyl binding pockets, one specific for each substrate (Val-AMP or Val-tRNA(Ile)).</text>
</comment>
<dbReference type="GO" id="GO:0008270">
    <property type="term" value="F:zinc ion binding"/>
    <property type="evidence" value="ECO:0007669"/>
    <property type="project" value="UniProtKB-UniRule"/>
</dbReference>
<dbReference type="FunFam" id="3.40.50.620:FF:000075">
    <property type="entry name" value="Isoleucine--tRNA ligase"/>
    <property type="match status" value="1"/>
</dbReference>
<gene>
    <name evidence="11" type="primary">ileS</name>
    <name evidence="14" type="ORF">IAD49_06215</name>
</gene>
<dbReference type="SUPFAM" id="SSF52374">
    <property type="entry name" value="Nucleotidylyl transferase"/>
    <property type="match status" value="1"/>
</dbReference>
<evidence type="ECO:0000256" key="6">
    <source>
        <dbReference type="ARBA" id="ARBA00022840"/>
    </source>
</evidence>
<dbReference type="InterPro" id="IPR013155">
    <property type="entry name" value="M/V/L/I-tRNA-synth_anticd-bd"/>
</dbReference>
<dbReference type="HAMAP" id="MF_02003">
    <property type="entry name" value="Ile_tRNA_synth_type2"/>
    <property type="match status" value="1"/>
</dbReference>
<dbReference type="Gene3D" id="3.40.50.620">
    <property type="entry name" value="HUPs"/>
    <property type="match status" value="2"/>
</dbReference>
<dbReference type="Proteomes" id="UP000824087">
    <property type="component" value="Unassembled WGS sequence"/>
</dbReference>
<sequence>MKEFKELKKGKASEVEQKILKEWKKKDILNLTIENRKDNDSFVFYDGPIYANAKPGIHHVFAKTIKDAFCKYKTMQGYHVLRKIGLDTHGLPIEVNVEKKLGFKTKADIEKFGVENFCKECNQATAVNIDEINYVTDCMGQFIDCEHPYVTCENDYIESEWWIIKEMDKKGLLYHGDRVLWYCPRCGTELSANEVSQGYEQDAVNTVIVPFKIKDRDEYFLVWTTTPWTLMANVALCVNPNLEYIKVNSKGYTFILASSLADTVLGEDYEVLETYKGTDLVGIKYEQLMPFVEVKGKAFEVIADEYVTAEDGTGVVHIAPAYGADDNRVCMEHGIVVANPVGLDGCYTTGPWKGTLVTDKDLELEIVGWLKENDKLFKKQKITHDYPHCWRCHSPLINYPKPAWYIKTTEYKDKIIEANKKINWYPSYVGEKRFGNWLENMVDWGISRNRYWGCPLPVWTCECGHKHVIGSLDELQEMVMEDVDVRKMELHRPYVDDLHIKCEKCGKTMSRVKDVLDVWFDSGAMPYAQFHYPFENKELFESQFPADFIAEGLDQTRGWFYVLLVISTIISGESSFKNVVVNDMMLDAHGKKMSKSTGNIIDPIEIMTKYGADPVRWYMLYASPVWTPLKFDENGVKEVYSKFFNTFRNTYSFFALYANTDHVDPRTFDVPYEKREEIDHWLLSKYHKLLDYVTKSYEEYDLNKVVRSITDFVNEDLSNWYIRRNRRRFWESELNDSKKAVYKTTYEVLVGLCQMIAPIASYTAEEIYTSLTGEESVHLSDFPVANASLINEDIEKRMDLVRSLISLGRNAREEAKIKVRQPISEVLLDGKNEKTIGGLTDLIKEELNVKNVVYKSDLSEFMNFTVLPNYKVAGPIFGPDIKLYAEALKNLSVEQILALQNEDNIDIEVGDIPYNISADMVVIRIQAKEGFNVQMENNQFIILDTELTQELIEEGIARELVSKVQNLRKTKDFDVADRIELYYSGDEEFKTALEHFEEFVKEETLALELVEKDDLKDTFDINGHEVSLDVKKV</sequence>
<evidence type="ECO:0000256" key="10">
    <source>
        <dbReference type="ARBA" id="ARBA00048359"/>
    </source>
</evidence>
<comment type="cofactor">
    <cofactor evidence="11">
        <name>Zn(2+)</name>
        <dbReference type="ChEBI" id="CHEBI:29105"/>
    </cofactor>
</comment>
<dbReference type="EMBL" id="DVML01000035">
    <property type="protein sequence ID" value="HIU23161.1"/>
    <property type="molecule type" value="Genomic_DNA"/>
</dbReference>
<name>A0A9D1HUV5_9BACT</name>
<comment type="subcellular location">
    <subcellularLocation>
        <location evidence="11">Cytoplasm</location>
    </subcellularLocation>
</comment>
<feature type="binding site" evidence="11">
    <location>
        <position position="595"/>
    </location>
    <ligand>
        <name>ATP</name>
        <dbReference type="ChEBI" id="CHEBI:30616"/>
    </ligand>
</feature>
<proteinExistence type="inferred from homology"/>
<dbReference type="InterPro" id="IPR014729">
    <property type="entry name" value="Rossmann-like_a/b/a_fold"/>
</dbReference>
<evidence type="ECO:0000256" key="11">
    <source>
        <dbReference type="HAMAP-Rule" id="MF_02003"/>
    </source>
</evidence>
<dbReference type="Gene3D" id="1.10.730.10">
    <property type="entry name" value="Isoleucyl-tRNA Synthetase, Domain 1"/>
    <property type="match status" value="1"/>
</dbReference>
<protein>
    <recommendedName>
        <fullName evidence="11">Isoleucine--tRNA ligase</fullName>
        <ecNumber evidence="11">6.1.1.5</ecNumber>
    </recommendedName>
    <alternativeName>
        <fullName evidence="11">Isoleucyl-tRNA synthetase</fullName>
        <shortName evidence="11">IleRS</shortName>
    </alternativeName>
</protein>
<dbReference type="Pfam" id="PF00133">
    <property type="entry name" value="tRNA-synt_1"/>
    <property type="match status" value="1"/>
</dbReference>
<dbReference type="Pfam" id="PF19302">
    <property type="entry name" value="DUF5915"/>
    <property type="match status" value="1"/>
</dbReference>
<evidence type="ECO:0000256" key="1">
    <source>
        <dbReference type="ARBA" id="ARBA00022490"/>
    </source>
</evidence>
<dbReference type="AlphaFoldDB" id="A0A9D1HUV5"/>
<dbReference type="PANTHER" id="PTHR42780">
    <property type="entry name" value="SOLEUCYL-TRNA SYNTHETASE"/>
    <property type="match status" value="1"/>
</dbReference>
<keyword evidence="3 11" id="KW-0479">Metal-binding</keyword>
<evidence type="ECO:0000256" key="8">
    <source>
        <dbReference type="ARBA" id="ARBA00023146"/>
    </source>
</evidence>
<keyword evidence="2 11" id="KW-0436">Ligase</keyword>
<accession>A0A9D1HUV5</accession>
<dbReference type="GO" id="GO:0006428">
    <property type="term" value="P:isoleucyl-tRNA aminoacylation"/>
    <property type="evidence" value="ECO:0007669"/>
    <property type="project" value="UniProtKB-UniRule"/>
</dbReference>
<dbReference type="GO" id="GO:0005524">
    <property type="term" value="F:ATP binding"/>
    <property type="evidence" value="ECO:0007669"/>
    <property type="project" value="UniProtKB-UniRule"/>
</dbReference>
<dbReference type="PRINTS" id="PR00984">
    <property type="entry name" value="TRNASYNTHILE"/>
</dbReference>
<dbReference type="CDD" id="cd07961">
    <property type="entry name" value="Anticodon_Ia_Ile_ABEc"/>
    <property type="match status" value="1"/>
</dbReference>
<dbReference type="Pfam" id="PF08264">
    <property type="entry name" value="Anticodon_1"/>
    <property type="match status" value="1"/>
</dbReference>
<dbReference type="GO" id="GO:0002161">
    <property type="term" value="F:aminoacyl-tRNA deacylase activity"/>
    <property type="evidence" value="ECO:0007669"/>
    <property type="project" value="InterPro"/>
</dbReference>
<feature type="short sequence motif" description="'HIGH' region" evidence="11">
    <location>
        <begin position="49"/>
        <end position="59"/>
    </location>
</feature>
<dbReference type="SUPFAM" id="SSF50677">
    <property type="entry name" value="ValRS/IleRS/LeuRS editing domain"/>
    <property type="match status" value="1"/>
</dbReference>
<dbReference type="InterPro" id="IPR033709">
    <property type="entry name" value="Anticodon_Ile_ABEc"/>
</dbReference>
<dbReference type="InterPro" id="IPR002301">
    <property type="entry name" value="Ile-tRNA-ligase"/>
</dbReference>
<dbReference type="CDD" id="cd00818">
    <property type="entry name" value="IleRS_core"/>
    <property type="match status" value="1"/>
</dbReference>
<comment type="subunit">
    <text evidence="11">Monomer.</text>
</comment>
<dbReference type="InterPro" id="IPR023586">
    <property type="entry name" value="Ile-tRNA-ligase_type2"/>
</dbReference>
<evidence type="ECO:0000256" key="4">
    <source>
        <dbReference type="ARBA" id="ARBA00022741"/>
    </source>
</evidence>
<feature type="domain" description="Methionyl/Valyl/Leucyl/Isoleucyl-tRNA synthetase anticodon-binding" evidence="13">
    <location>
        <begin position="679"/>
        <end position="825"/>
    </location>
</feature>
<dbReference type="GO" id="GO:0004822">
    <property type="term" value="F:isoleucine-tRNA ligase activity"/>
    <property type="evidence" value="ECO:0007669"/>
    <property type="project" value="UniProtKB-UniRule"/>
</dbReference>
<dbReference type="NCBIfam" id="TIGR00392">
    <property type="entry name" value="ileS"/>
    <property type="match status" value="1"/>
</dbReference>
<dbReference type="EC" id="6.1.1.5" evidence="11"/>
<keyword evidence="4 11" id="KW-0547">Nucleotide-binding</keyword>
<dbReference type="SUPFAM" id="SSF47323">
    <property type="entry name" value="Anticodon-binding domain of a subclass of class I aminoacyl-tRNA synthetases"/>
    <property type="match status" value="2"/>
</dbReference>
<evidence type="ECO:0000256" key="7">
    <source>
        <dbReference type="ARBA" id="ARBA00022917"/>
    </source>
</evidence>
<keyword evidence="8 11" id="KW-0030">Aminoacyl-tRNA synthetase</keyword>
<dbReference type="GO" id="GO:0005737">
    <property type="term" value="C:cytoplasm"/>
    <property type="evidence" value="ECO:0007669"/>
    <property type="project" value="UniProtKB-SubCell"/>
</dbReference>
<evidence type="ECO:0000313" key="14">
    <source>
        <dbReference type="EMBL" id="HIU23161.1"/>
    </source>
</evidence>
<dbReference type="InterPro" id="IPR002300">
    <property type="entry name" value="aa-tRNA-synth_Ia"/>
</dbReference>
<dbReference type="InterPro" id="IPR009008">
    <property type="entry name" value="Val/Leu/Ile-tRNA-synth_edit"/>
</dbReference>
<keyword evidence="1 11" id="KW-0963">Cytoplasm</keyword>
<dbReference type="PANTHER" id="PTHR42780:SF1">
    <property type="entry name" value="ISOLEUCINE--TRNA LIGASE, CYTOPLASMIC"/>
    <property type="match status" value="1"/>
</dbReference>
<dbReference type="GO" id="GO:0000049">
    <property type="term" value="F:tRNA binding"/>
    <property type="evidence" value="ECO:0007669"/>
    <property type="project" value="InterPro"/>
</dbReference>
<evidence type="ECO:0000313" key="15">
    <source>
        <dbReference type="Proteomes" id="UP000824087"/>
    </source>
</evidence>
<evidence type="ECO:0000256" key="2">
    <source>
        <dbReference type="ARBA" id="ARBA00022598"/>
    </source>
</evidence>